<evidence type="ECO:0000256" key="2">
    <source>
        <dbReference type="SAM" id="Phobius"/>
    </source>
</evidence>
<proteinExistence type="predicted"/>
<accession>A0A1C0TRL2</accession>
<evidence type="ECO:0000256" key="1">
    <source>
        <dbReference type="SAM" id="MobiDB-lite"/>
    </source>
</evidence>
<dbReference type="OrthoDB" id="10005748at2"/>
<feature type="region of interest" description="Disordered" evidence="1">
    <location>
        <begin position="59"/>
        <end position="97"/>
    </location>
</feature>
<dbReference type="AlphaFoldDB" id="A0A1C0TRL2"/>
<keyword evidence="2" id="KW-0812">Transmembrane</keyword>
<feature type="transmembrane region" description="Helical" evidence="2">
    <location>
        <begin position="6"/>
        <end position="39"/>
    </location>
</feature>
<sequence>MEPRNWIGLGFIIVGVVLQPVGFMFVFWIQILSFILIFLGAAIFSTQKYLDHKMEKEYSSGHHNGQKLPGDIHDYSGWGEGGRSESWQSSDGGGGGE</sequence>
<dbReference type="EMBL" id="MAUJ01000002">
    <property type="protein sequence ID" value="OCQ21903.1"/>
    <property type="molecule type" value="Genomic_DNA"/>
</dbReference>
<reference evidence="4" key="1">
    <citation type="submission" date="2016-07" db="EMBL/GenBank/DDBJ databases">
        <authorList>
            <person name="Florea S."/>
            <person name="Webb J.S."/>
            <person name="Jaromczyk J."/>
            <person name="Schardl C.L."/>
        </authorList>
    </citation>
    <scope>NUCLEOTIDE SEQUENCE [LARGE SCALE GENOMIC DNA]</scope>
    <source>
        <strain evidence="4">IPB1</strain>
    </source>
</reference>
<keyword evidence="2" id="KW-1133">Transmembrane helix</keyword>
<dbReference type="Proteomes" id="UP000093366">
    <property type="component" value="Unassembled WGS sequence"/>
</dbReference>
<organism evidence="3 4">
    <name type="scientific">Pseudoalteromonas luteoviolacea</name>
    <dbReference type="NCBI Taxonomy" id="43657"/>
    <lineage>
        <taxon>Bacteria</taxon>
        <taxon>Pseudomonadati</taxon>
        <taxon>Pseudomonadota</taxon>
        <taxon>Gammaproteobacteria</taxon>
        <taxon>Alteromonadales</taxon>
        <taxon>Pseudoalteromonadaceae</taxon>
        <taxon>Pseudoalteromonas</taxon>
    </lineage>
</organism>
<protein>
    <submittedName>
        <fullName evidence="3">Uncharacterized protein</fullName>
    </submittedName>
</protein>
<gene>
    <name evidence="3" type="ORF">A7985_08830</name>
</gene>
<keyword evidence="2" id="KW-0472">Membrane</keyword>
<evidence type="ECO:0000313" key="4">
    <source>
        <dbReference type="Proteomes" id="UP000093366"/>
    </source>
</evidence>
<name>A0A1C0TRL2_9GAMM</name>
<evidence type="ECO:0000313" key="3">
    <source>
        <dbReference type="EMBL" id="OCQ21903.1"/>
    </source>
</evidence>
<dbReference type="RefSeq" id="WP_065790112.1">
    <property type="nucleotide sequence ID" value="NZ_MAUJ01000002.1"/>
</dbReference>
<comment type="caution">
    <text evidence="3">The sequence shown here is derived from an EMBL/GenBank/DDBJ whole genome shotgun (WGS) entry which is preliminary data.</text>
</comment>